<dbReference type="SUPFAM" id="SSF48452">
    <property type="entry name" value="TPR-like"/>
    <property type="match status" value="1"/>
</dbReference>
<sequence>MKRSFLKQVAPLLVSLVIVGGLTLMLRKYEEEAPRPFDRLIVEVLPEIPDLQGRPEALLERLELAHGQLEDRATQREALVELAYLYHANGFVSQAESCYLGLESFETDSARWPYLLGVLKEDRRDQAAVAKHFARSLKLDPTSSLAYLRLGHAYREGGLLDEARTVYEYRLLGAPGDGWAQAYLGLLSVMEEDLPSARSFLEAARAAIPNLSLVHDVLPDVYRELGDFEAARAIRVEGAGLALIQEPWDPAMAFLGEHCYDADRLFGLAKEARLRGEFERALGLLQRSVEFDVENALAVEELKTLVAEMEGQAEF</sequence>
<evidence type="ECO:0000313" key="2">
    <source>
        <dbReference type="Proteomes" id="UP000617628"/>
    </source>
</evidence>
<proteinExistence type="predicted"/>
<evidence type="ECO:0008006" key="3">
    <source>
        <dbReference type="Google" id="ProtNLM"/>
    </source>
</evidence>
<dbReference type="Proteomes" id="UP000617628">
    <property type="component" value="Unassembled WGS sequence"/>
</dbReference>
<dbReference type="InterPro" id="IPR019734">
    <property type="entry name" value="TPR_rpt"/>
</dbReference>
<name>A0A934RV42_9BACT</name>
<dbReference type="InterPro" id="IPR011990">
    <property type="entry name" value="TPR-like_helical_dom_sf"/>
</dbReference>
<organism evidence="1 2">
    <name type="scientific">Pelagicoccus mobilis</name>
    <dbReference type="NCBI Taxonomy" id="415221"/>
    <lineage>
        <taxon>Bacteria</taxon>
        <taxon>Pseudomonadati</taxon>
        <taxon>Verrucomicrobiota</taxon>
        <taxon>Opitutia</taxon>
        <taxon>Puniceicoccales</taxon>
        <taxon>Pelagicoccaceae</taxon>
        <taxon>Pelagicoccus</taxon>
    </lineage>
</organism>
<keyword evidence="2" id="KW-1185">Reference proteome</keyword>
<dbReference type="EMBL" id="JAENIL010000017">
    <property type="protein sequence ID" value="MBK1877382.1"/>
    <property type="molecule type" value="Genomic_DNA"/>
</dbReference>
<evidence type="ECO:0000313" key="1">
    <source>
        <dbReference type="EMBL" id="MBK1877382.1"/>
    </source>
</evidence>
<dbReference type="SMART" id="SM00028">
    <property type="entry name" value="TPR"/>
    <property type="match status" value="4"/>
</dbReference>
<protein>
    <recommendedName>
        <fullName evidence="3">Tetratricopeptide repeat protein</fullName>
    </recommendedName>
</protein>
<accession>A0A934RV42</accession>
<dbReference type="AlphaFoldDB" id="A0A934RV42"/>
<comment type="caution">
    <text evidence="1">The sequence shown here is derived from an EMBL/GenBank/DDBJ whole genome shotgun (WGS) entry which is preliminary data.</text>
</comment>
<gene>
    <name evidence="1" type="ORF">JIN87_10930</name>
</gene>
<reference evidence="1" key="1">
    <citation type="submission" date="2021-01" db="EMBL/GenBank/DDBJ databases">
        <title>Modified the classification status of verrucomicrobia.</title>
        <authorList>
            <person name="Feng X."/>
        </authorList>
    </citation>
    <scope>NUCLEOTIDE SEQUENCE</scope>
    <source>
        <strain evidence="1">KCTC 13126</strain>
    </source>
</reference>
<dbReference type="RefSeq" id="WP_200355596.1">
    <property type="nucleotide sequence ID" value="NZ_JAENIL010000017.1"/>
</dbReference>
<dbReference type="Gene3D" id="1.25.40.10">
    <property type="entry name" value="Tetratricopeptide repeat domain"/>
    <property type="match status" value="1"/>
</dbReference>